<evidence type="ECO:0000313" key="2">
    <source>
        <dbReference type="Proteomes" id="UP000297716"/>
    </source>
</evidence>
<name>A0A4Z0YRP9_9PEZI</name>
<dbReference type="AlphaFoldDB" id="A0A4Z0YRP9"/>
<sequence>MADQIQRRDGPPPLSRAEQLILDNIKHIADNVKHIVDMLAENRVKLEKLEERIVSVENHLFPEKPRTRPAPSLLPGQIPTPERVCTKAVDTDVNANVNVQGKKHPASLLAEHNHIMYPEAHTRESSENNNVPLGMNGPYKVLDWNQWNQWSY</sequence>
<dbReference type="Proteomes" id="UP000297716">
    <property type="component" value="Unassembled WGS sequence"/>
</dbReference>
<keyword evidence="2" id="KW-1185">Reference proteome</keyword>
<accession>A0A4Z0YRP9</accession>
<protein>
    <submittedName>
        <fullName evidence="1">Uncharacterized protein</fullName>
    </submittedName>
</protein>
<dbReference type="EMBL" id="SKBN01000019">
    <property type="protein sequence ID" value="TGJ87029.1"/>
    <property type="molecule type" value="Genomic_DNA"/>
</dbReference>
<comment type="caution">
    <text evidence="1">The sequence shown here is derived from an EMBL/GenBank/DDBJ whole genome shotgun (WGS) entry which is preliminary data.</text>
</comment>
<evidence type="ECO:0000313" key="1">
    <source>
        <dbReference type="EMBL" id="TGJ87029.1"/>
    </source>
</evidence>
<reference evidence="1 2" key="1">
    <citation type="submission" date="2019-03" db="EMBL/GenBank/DDBJ databases">
        <title>Draft genome sequence of Xylaria hypoxylon DSM 108379, a ubiquitous saprotrophic-parasitic fungi on hardwood.</title>
        <authorList>
            <person name="Buettner E."/>
            <person name="Leonhardt S."/>
            <person name="Gebauer A.M."/>
            <person name="Liers C."/>
            <person name="Hofrichter M."/>
            <person name="Kellner H."/>
        </authorList>
    </citation>
    <scope>NUCLEOTIDE SEQUENCE [LARGE SCALE GENOMIC DNA]</scope>
    <source>
        <strain evidence="1 2">DSM 108379</strain>
    </source>
</reference>
<gene>
    <name evidence="1" type="ORF">E0Z10_g1749</name>
</gene>
<organism evidence="1 2">
    <name type="scientific">Xylaria hypoxylon</name>
    <dbReference type="NCBI Taxonomy" id="37992"/>
    <lineage>
        <taxon>Eukaryota</taxon>
        <taxon>Fungi</taxon>
        <taxon>Dikarya</taxon>
        <taxon>Ascomycota</taxon>
        <taxon>Pezizomycotina</taxon>
        <taxon>Sordariomycetes</taxon>
        <taxon>Xylariomycetidae</taxon>
        <taxon>Xylariales</taxon>
        <taxon>Xylariaceae</taxon>
        <taxon>Xylaria</taxon>
    </lineage>
</organism>
<proteinExistence type="predicted"/>